<dbReference type="Proteomes" id="UP001204439">
    <property type="component" value="Unassembled WGS sequence"/>
</dbReference>
<proteinExistence type="predicted"/>
<protein>
    <submittedName>
        <fullName evidence="2">Uncharacterized protein</fullName>
    </submittedName>
</protein>
<comment type="caution">
    <text evidence="2">The sequence shown here is derived from an EMBL/GenBank/DDBJ whole genome shotgun (WGS) entry which is preliminary data.</text>
</comment>
<feature type="chain" id="PRO_5046354234" evidence="1">
    <location>
        <begin position="19"/>
        <end position="177"/>
    </location>
</feature>
<dbReference type="EMBL" id="JAMXLT020000026">
    <property type="protein sequence ID" value="MDW8550131.1"/>
    <property type="molecule type" value="Genomic_DNA"/>
</dbReference>
<evidence type="ECO:0000313" key="2">
    <source>
        <dbReference type="EMBL" id="MDW8550131.1"/>
    </source>
</evidence>
<keyword evidence="3" id="KW-1185">Reference proteome</keyword>
<name>A0ABU4JK94_9FLAO</name>
<gene>
    <name evidence="2" type="ORF">NG800_014485</name>
</gene>
<organism evidence="2 3">
    <name type="scientific">Epilithonimonas ginsengisoli</name>
    <dbReference type="NCBI Taxonomy" id="1245592"/>
    <lineage>
        <taxon>Bacteria</taxon>
        <taxon>Pseudomonadati</taxon>
        <taxon>Bacteroidota</taxon>
        <taxon>Flavobacteriia</taxon>
        <taxon>Flavobacteriales</taxon>
        <taxon>Weeksellaceae</taxon>
        <taxon>Chryseobacterium group</taxon>
        <taxon>Epilithonimonas</taxon>
    </lineage>
</organism>
<keyword evidence="1" id="KW-0732">Signal</keyword>
<accession>A0ABU4JK94</accession>
<sequence length="177" mass="18968">MKNTITAFFLLLSLSFHSQVAIGKTTVSNTAVSLEFGNADRGMVLPWVTNTTAVTGVVNGTMVYDLSDKKVKVKYAAAWKDLSINTAGTTVDPVTTVDGVTIQNAGTENTSSKVAIETVTATPGILVLEDTNKAMVLPKVASPHMNIKNPAPGMMVYDTTTKLLVVFNGNVWTFWRP</sequence>
<feature type="signal peptide" evidence="1">
    <location>
        <begin position="1"/>
        <end position="18"/>
    </location>
</feature>
<evidence type="ECO:0000313" key="3">
    <source>
        <dbReference type="Proteomes" id="UP001204439"/>
    </source>
</evidence>
<reference evidence="2 3" key="1">
    <citation type="submission" date="2023-11" db="EMBL/GenBank/DDBJ databases">
        <title>First isolation, identification, and characterization of non-pathogenic Epilithonimonas ginsengisoli isolated from diseased farmed rainbow trout (Oncorhynchus mykiss) in Chile.</title>
        <authorList>
            <person name="Miranda C.D."/>
            <person name="Irgang R."/>
            <person name="Concha C."/>
            <person name="Rojas R."/>
            <person name="Avendano R."/>
        </authorList>
    </citation>
    <scope>NUCLEOTIDE SEQUENCE [LARGE SCALE GENOMIC DNA]</scope>
    <source>
        <strain evidence="2 3">FP99</strain>
    </source>
</reference>
<evidence type="ECO:0000256" key="1">
    <source>
        <dbReference type="SAM" id="SignalP"/>
    </source>
</evidence>
<dbReference type="RefSeq" id="WP_063970234.1">
    <property type="nucleotide sequence ID" value="NZ_JAMXLT020000026.1"/>
</dbReference>